<dbReference type="EMBL" id="CP009285">
    <property type="protein sequence ID" value="AIQ60007.1"/>
    <property type="molecule type" value="Genomic_DNA"/>
</dbReference>
<gene>
    <name evidence="4" type="ORF">PBOR_25945</name>
</gene>
<feature type="chain" id="PRO_5038813559" evidence="2">
    <location>
        <begin position="25"/>
        <end position="507"/>
    </location>
</feature>
<organism evidence="4 5">
    <name type="scientific">Paenibacillus borealis</name>
    <dbReference type="NCBI Taxonomy" id="160799"/>
    <lineage>
        <taxon>Bacteria</taxon>
        <taxon>Bacillati</taxon>
        <taxon>Bacillota</taxon>
        <taxon>Bacilli</taxon>
        <taxon>Bacillales</taxon>
        <taxon>Paenibacillaceae</taxon>
        <taxon>Paenibacillus</taxon>
    </lineage>
</organism>
<dbReference type="SUPFAM" id="SSF53850">
    <property type="entry name" value="Periplasmic binding protein-like II"/>
    <property type="match status" value="1"/>
</dbReference>
<dbReference type="InterPro" id="IPR022627">
    <property type="entry name" value="DUF3502"/>
</dbReference>
<dbReference type="InterPro" id="IPR050490">
    <property type="entry name" value="Bact_solute-bd_prot1"/>
</dbReference>
<dbReference type="InterPro" id="IPR006059">
    <property type="entry name" value="SBP"/>
</dbReference>
<dbReference type="HOGENOM" id="CLU_037301_1_0_9"/>
<evidence type="ECO:0000256" key="2">
    <source>
        <dbReference type="SAM" id="SignalP"/>
    </source>
</evidence>
<feature type="compositionally biased region" description="Polar residues" evidence="1">
    <location>
        <begin position="41"/>
        <end position="51"/>
    </location>
</feature>
<proteinExistence type="predicted"/>
<dbReference type="Proteomes" id="UP000029518">
    <property type="component" value="Chromosome"/>
</dbReference>
<dbReference type="PANTHER" id="PTHR43649:SF17">
    <property type="entry name" value="ABC TRANSPORTER SOLUTE BINDING PROTEIN-SUGAR TRANSPORT"/>
    <property type="match status" value="1"/>
</dbReference>
<dbReference type="Pfam" id="PF12010">
    <property type="entry name" value="DUF3502"/>
    <property type="match status" value="1"/>
</dbReference>
<evidence type="ECO:0000256" key="1">
    <source>
        <dbReference type="SAM" id="MobiDB-lite"/>
    </source>
</evidence>
<keyword evidence="5" id="KW-1185">Reference proteome</keyword>
<protein>
    <submittedName>
        <fullName evidence="4">ABC transporter substrate-binding protein</fullName>
    </submittedName>
</protein>
<evidence type="ECO:0000259" key="3">
    <source>
        <dbReference type="Pfam" id="PF12010"/>
    </source>
</evidence>
<feature type="region of interest" description="Disordered" evidence="1">
    <location>
        <begin position="31"/>
        <end position="53"/>
    </location>
</feature>
<accession>A0A089LGM4</accession>
<dbReference type="PROSITE" id="PS51257">
    <property type="entry name" value="PROKAR_LIPOPROTEIN"/>
    <property type="match status" value="1"/>
</dbReference>
<evidence type="ECO:0000313" key="4">
    <source>
        <dbReference type="EMBL" id="AIQ60007.1"/>
    </source>
</evidence>
<dbReference type="OrthoDB" id="7936627at2"/>
<dbReference type="KEGG" id="pbd:PBOR_25945"/>
<feature type="signal peptide" evidence="2">
    <location>
        <begin position="1"/>
        <end position="24"/>
    </location>
</feature>
<reference evidence="4" key="1">
    <citation type="submission" date="2014-08" db="EMBL/GenBank/DDBJ databases">
        <title>Comparative genomics of the Paenibacillus odorifer group.</title>
        <authorList>
            <person name="den Bakker H.C."/>
            <person name="Tsai Y.-C.Y.-C."/>
            <person name="Martin N."/>
            <person name="Korlach J."/>
            <person name="Wiedmann M."/>
        </authorList>
    </citation>
    <scope>NUCLEOTIDE SEQUENCE [LARGE SCALE GENOMIC DNA]</scope>
    <source>
        <strain evidence="4">DSM 13188</strain>
    </source>
</reference>
<name>A0A089LGM4_PAEBO</name>
<dbReference type="Gene3D" id="3.40.190.10">
    <property type="entry name" value="Periplasmic binding protein-like II"/>
    <property type="match status" value="1"/>
</dbReference>
<dbReference type="RefSeq" id="WP_042216354.1">
    <property type="nucleotide sequence ID" value="NZ_CP009285.1"/>
</dbReference>
<dbReference type="PANTHER" id="PTHR43649">
    <property type="entry name" value="ARABINOSE-BINDING PROTEIN-RELATED"/>
    <property type="match status" value="1"/>
</dbReference>
<sequence>MSKKKKHFSLLLTTLLTLSLALSACGGNNAKNTNTGGETASGTNTAATSETKPSEDPVELIWYTIGAPQKDLNKVVDEINKYTLDKINATLDVKMIDFGDYTQKMQVMVASGEPMDILFTCSWAFDYVQNARKGAFLQLDDLLKNQGKGIVDAIDPAFLEGSKVDGHNYAIPANKELPAQEVFRFNKELLDKYKLDLTSVKTMADLEPLLKTIKDNEPEITPYAMVKDFMPIMPFDYIIEKMPMAVYMDTKDYKVVNILETPEIKEALKTVRKFYQAGYISPEVATTSSVDDLYKAGKWFTDRAATQPMADNLWSASYGYPVVSTPASQPYIYNWSVMGSMQAISANSEHPEKAMEFLNLLNTDPVLRNMIDSGIEGVHYEKISDNMIKNLPDAKNYDMPTFSLGNIMINYLNEGDPENKWEEFKKFNDSGINAPLLGFNFDTSNITNEIAAVQNVKEEFWAPLMTGSVDPEEYLAKANEKFKAAGLDKIIAEAQTQLDAWKAANNK</sequence>
<dbReference type="Pfam" id="PF01547">
    <property type="entry name" value="SBP_bac_1"/>
    <property type="match status" value="1"/>
</dbReference>
<keyword evidence="2" id="KW-0732">Signal</keyword>
<dbReference type="AlphaFoldDB" id="A0A089LGM4"/>
<feature type="compositionally biased region" description="Low complexity" evidence="1">
    <location>
        <begin position="31"/>
        <end position="40"/>
    </location>
</feature>
<evidence type="ECO:0000313" key="5">
    <source>
        <dbReference type="Proteomes" id="UP000029518"/>
    </source>
</evidence>
<feature type="domain" description="DUF3502" evidence="3">
    <location>
        <begin position="435"/>
        <end position="503"/>
    </location>
</feature>